<organism evidence="1 2">
    <name type="scientific">Azospirillum doebereinerae</name>
    <dbReference type="NCBI Taxonomy" id="92933"/>
    <lineage>
        <taxon>Bacteria</taxon>
        <taxon>Pseudomonadati</taxon>
        <taxon>Pseudomonadota</taxon>
        <taxon>Alphaproteobacteria</taxon>
        <taxon>Rhodospirillales</taxon>
        <taxon>Azospirillaceae</taxon>
        <taxon>Azospirillum</taxon>
    </lineage>
</organism>
<accession>A0A3S0V2P6</accession>
<evidence type="ECO:0000313" key="1">
    <source>
        <dbReference type="EMBL" id="RUQ61979.1"/>
    </source>
</evidence>
<dbReference type="RefSeq" id="WP_127004647.1">
    <property type="nucleotide sequence ID" value="NZ_JBNPXW010000029.1"/>
</dbReference>
<keyword evidence="2" id="KW-1185">Reference proteome</keyword>
<proteinExistence type="predicted"/>
<reference evidence="1 2" key="1">
    <citation type="submission" date="2018-12" db="EMBL/GenBank/DDBJ databases">
        <authorList>
            <person name="Yang Y."/>
        </authorList>
    </citation>
    <scope>NUCLEOTIDE SEQUENCE [LARGE SCALE GENOMIC DNA]</scope>
    <source>
        <strain evidence="1 2">GSF71</strain>
    </source>
</reference>
<gene>
    <name evidence="1" type="ORF">EJ913_29290</name>
</gene>
<dbReference type="AlphaFoldDB" id="A0A3S0V2P6"/>
<dbReference type="Proteomes" id="UP000280346">
    <property type="component" value="Unassembled WGS sequence"/>
</dbReference>
<dbReference type="EMBL" id="RZIJ01000042">
    <property type="protein sequence ID" value="RUQ61979.1"/>
    <property type="molecule type" value="Genomic_DNA"/>
</dbReference>
<evidence type="ECO:0000313" key="2">
    <source>
        <dbReference type="Proteomes" id="UP000280346"/>
    </source>
</evidence>
<name>A0A3S0V2P6_9PROT</name>
<sequence length="59" mass="6603">MDGDEQAGVVARLVQWNLEEARSAEQKAAQTALPKLRQRLLDAGRMYRECAELARMGLS</sequence>
<comment type="caution">
    <text evidence="1">The sequence shown here is derived from an EMBL/GenBank/DDBJ whole genome shotgun (WGS) entry which is preliminary data.</text>
</comment>
<protein>
    <submittedName>
        <fullName evidence="1">Uncharacterized protein</fullName>
    </submittedName>
</protein>